<dbReference type="EMBL" id="CADCWN010000069">
    <property type="protein sequence ID" value="CAA9559950.1"/>
    <property type="molecule type" value="Genomic_DNA"/>
</dbReference>
<dbReference type="AlphaFoldDB" id="A0A6J4UYR6"/>
<name>A0A6J4UYR6_9BACT</name>
<organism evidence="2">
    <name type="scientific">uncultured Thermomicrobiales bacterium</name>
    <dbReference type="NCBI Taxonomy" id="1645740"/>
    <lineage>
        <taxon>Bacteria</taxon>
        <taxon>Pseudomonadati</taxon>
        <taxon>Thermomicrobiota</taxon>
        <taxon>Thermomicrobia</taxon>
        <taxon>Thermomicrobiales</taxon>
        <taxon>environmental samples</taxon>
    </lineage>
</organism>
<feature type="compositionally biased region" description="Low complexity" evidence="1">
    <location>
        <begin position="81"/>
        <end position="98"/>
    </location>
</feature>
<reference evidence="2" key="1">
    <citation type="submission" date="2020-02" db="EMBL/GenBank/DDBJ databases">
        <authorList>
            <person name="Meier V. D."/>
        </authorList>
    </citation>
    <scope>NUCLEOTIDE SEQUENCE</scope>
    <source>
        <strain evidence="2">AVDCRST_MAG18</strain>
    </source>
</reference>
<protein>
    <submittedName>
        <fullName evidence="2">Uncharacterized protein</fullName>
    </submittedName>
</protein>
<feature type="region of interest" description="Disordered" evidence="1">
    <location>
        <begin position="73"/>
        <end position="117"/>
    </location>
</feature>
<feature type="non-terminal residue" evidence="2">
    <location>
        <position position="117"/>
    </location>
</feature>
<gene>
    <name evidence="2" type="ORF">AVDCRST_MAG18-995</name>
</gene>
<evidence type="ECO:0000313" key="2">
    <source>
        <dbReference type="EMBL" id="CAA9559950.1"/>
    </source>
</evidence>
<feature type="compositionally biased region" description="Polar residues" evidence="1">
    <location>
        <begin position="28"/>
        <end position="44"/>
    </location>
</feature>
<accession>A0A6J4UYR6</accession>
<feature type="region of interest" description="Disordered" evidence="1">
    <location>
        <begin position="22"/>
        <end position="49"/>
    </location>
</feature>
<evidence type="ECO:0000256" key="1">
    <source>
        <dbReference type="SAM" id="MobiDB-lite"/>
    </source>
</evidence>
<feature type="non-terminal residue" evidence="2">
    <location>
        <position position="1"/>
    </location>
</feature>
<sequence>CAPSPACSACRSTGRFMGSWPRPCAPASQRSPQCARTASGPTWRSTRRRGGCLTRRWSIRRAAPSATSAAEVGTCCAPSSTPRRAPHAGAARRPTAHASGTCKRPRGTGTQPARFAL</sequence>
<proteinExistence type="predicted"/>